<comment type="caution">
    <text evidence="2">The sequence shown here is derived from an EMBL/GenBank/DDBJ whole genome shotgun (WGS) entry which is preliminary data.</text>
</comment>
<feature type="domain" description="N-acetyltransferase" evidence="1">
    <location>
        <begin position="22"/>
        <end position="188"/>
    </location>
</feature>
<evidence type="ECO:0000313" key="2">
    <source>
        <dbReference type="EMBL" id="GAA4968147.1"/>
    </source>
</evidence>
<keyword evidence="3" id="KW-1185">Reference proteome</keyword>
<evidence type="ECO:0000259" key="1">
    <source>
        <dbReference type="PROSITE" id="PS51186"/>
    </source>
</evidence>
<dbReference type="SUPFAM" id="SSF55729">
    <property type="entry name" value="Acyl-CoA N-acyltransferases (Nat)"/>
    <property type="match status" value="1"/>
</dbReference>
<dbReference type="InterPro" id="IPR016181">
    <property type="entry name" value="Acyl_CoA_acyltransferase"/>
</dbReference>
<dbReference type="PANTHER" id="PTHR43792:SF1">
    <property type="entry name" value="N-ACETYLTRANSFERASE DOMAIN-CONTAINING PROTEIN"/>
    <property type="match status" value="1"/>
</dbReference>
<reference evidence="3" key="1">
    <citation type="journal article" date="2019" name="Int. J. Syst. Evol. Microbiol.">
        <title>The Global Catalogue of Microorganisms (GCM) 10K type strain sequencing project: providing services to taxonomists for standard genome sequencing and annotation.</title>
        <authorList>
            <consortium name="The Broad Institute Genomics Platform"/>
            <consortium name="The Broad Institute Genome Sequencing Center for Infectious Disease"/>
            <person name="Wu L."/>
            <person name="Ma J."/>
        </authorList>
    </citation>
    <scope>NUCLEOTIDE SEQUENCE [LARGE SCALE GENOMIC DNA]</scope>
    <source>
        <strain evidence="3">JCM 18126</strain>
    </source>
</reference>
<dbReference type="PANTHER" id="PTHR43792">
    <property type="entry name" value="GNAT FAMILY, PUTATIVE (AFU_ORTHOLOGUE AFUA_3G00765)-RELATED-RELATED"/>
    <property type="match status" value="1"/>
</dbReference>
<dbReference type="PROSITE" id="PS51186">
    <property type="entry name" value="GNAT"/>
    <property type="match status" value="1"/>
</dbReference>
<gene>
    <name evidence="2" type="ORF">GCM10023225_08230</name>
</gene>
<dbReference type="Proteomes" id="UP001501195">
    <property type="component" value="Unassembled WGS sequence"/>
</dbReference>
<name>A0ABP9HD35_9ACTN</name>
<evidence type="ECO:0000313" key="3">
    <source>
        <dbReference type="Proteomes" id="UP001501195"/>
    </source>
</evidence>
<dbReference type="Gene3D" id="3.40.630.30">
    <property type="match status" value="1"/>
</dbReference>
<organism evidence="2 3">
    <name type="scientific">Kineococcus glutinatus</name>
    <dbReference type="NCBI Taxonomy" id="1070872"/>
    <lineage>
        <taxon>Bacteria</taxon>
        <taxon>Bacillati</taxon>
        <taxon>Actinomycetota</taxon>
        <taxon>Actinomycetes</taxon>
        <taxon>Kineosporiales</taxon>
        <taxon>Kineosporiaceae</taxon>
        <taxon>Kineococcus</taxon>
    </lineage>
</organism>
<dbReference type="InterPro" id="IPR051531">
    <property type="entry name" value="N-acetyltransferase"/>
</dbReference>
<accession>A0ABP9HD35</accession>
<dbReference type="EMBL" id="BAABIL010000102">
    <property type="protein sequence ID" value="GAA4968147.1"/>
    <property type="molecule type" value="Genomic_DNA"/>
</dbReference>
<sequence>MTGSHPTDPLAAVAWPLRTERLLVRRAEAADADTTWGYRHLAEVARWVGVQPADRARWRDLLAERLHRTLVVELGGRVVGDLMVRIEDGWAQHECAGRARGVQAELGWALDPAFGGRGYATEAVRELLRACFEDLGLRRVTASAFAANEASCRLMERVGMRCELRGVRDSLHRDLGWVDGVGYALLAEEWHGRQPA</sequence>
<dbReference type="Pfam" id="PF13302">
    <property type="entry name" value="Acetyltransf_3"/>
    <property type="match status" value="1"/>
</dbReference>
<proteinExistence type="predicted"/>
<dbReference type="RefSeq" id="WP_345711093.1">
    <property type="nucleotide sequence ID" value="NZ_BAABIL010000102.1"/>
</dbReference>
<dbReference type="InterPro" id="IPR000182">
    <property type="entry name" value="GNAT_dom"/>
</dbReference>
<protein>
    <submittedName>
        <fullName evidence="2">GNAT family protein</fullName>
    </submittedName>
</protein>